<feature type="transmembrane region" description="Helical" evidence="8">
    <location>
        <begin position="243"/>
        <end position="268"/>
    </location>
</feature>
<dbReference type="GO" id="GO:0005886">
    <property type="term" value="C:plasma membrane"/>
    <property type="evidence" value="ECO:0007669"/>
    <property type="project" value="UniProtKB-SubCell"/>
</dbReference>
<dbReference type="InterPro" id="IPR003593">
    <property type="entry name" value="AAA+_ATPase"/>
</dbReference>
<evidence type="ECO:0000259" key="9">
    <source>
        <dbReference type="PROSITE" id="PS50893"/>
    </source>
</evidence>
<dbReference type="InterPro" id="IPR003439">
    <property type="entry name" value="ABC_transporter-like_ATP-bd"/>
</dbReference>
<dbReference type="Gene3D" id="3.40.50.300">
    <property type="entry name" value="P-loop containing nucleotide triphosphate hydrolases"/>
    <property type="match status" value="1"/>
</dbReference>
<comment type="subcellular location">
    <subcellularLocation>
        <location evidence="1">Cell membrane</location>
        <topology evidence="1">Multi-pass membrane protein</topology>
    </subcellularLocation>
</comment>
<keyword evidence="4" id="KW-0547">Nucleotide-binding</keyword>
<keyword evidence="2" id="KW-0813">Transport</keyword>
<dbReference type="Proteomes" id="UP000053904">
    <property type="component" value="Unassembled WGS sequence"/>
</dbReference>
<evidence type="ECO:0000256" key="1">
    <source>
        <dbReference type="ARBA" id="ARBA00004651"/>
    </source>
</evidence>
<dbReference type="GO" id="GO:0005524">
    <property type="term" value="F:ATP binding"/>
    <property type="evidence" value="ECO:0007669"/>
    <property type="project" value="UniProtKB-KW"/>
</dbReference>
<keyword evidence="5" id="KW-0067">ATP-binding</keyword>
<dbReference type="GO" id="GO:0016887">
    <property type="term" value="F:ATP hydrolysis activity"/>
    <property type="evidence" value="ECO:0007669"/>
    <property type="project" value="InterPro"/>
</dbReference>
<feature type="domain" description="ABC transporter" evidence="9">
    <location>
        <begin position="341"/>
        <end position="581"/>
    </location>
</feature>
<evidence type="ECO:0000256" key="4">
    <source>
        <dbReference type="ARBA" id="ARBA00022741"/>
    </source>
</evidence>
<dbReference type="PROSITE" id="PS00211">
    <property type="entry name" value="ABC_TRANSPORTER_1"/>
    <property type="match status" value="1"/>
</dbReference>
<keyword evidence="3 8" id="KW-0812">Transmembrane</keyword>
<organism evidence="11 12">
    <name type="scientific">candidate division WS6 bacterium 34_10</name>
    <dbReference type="NCBI Taxonomy" id="1641389"/>
    <lineage>
        <taxon>Bacteria</taxon>
        <taxon>Candidatus Dojkabacteria</taxon>
    </lineage>
</organism>
<evidence type="ECO:0000256" key="2">
    <source>
        <dbReference type="ARBA" id="ARBA00022448"/>
    </source>
</evidence>
<feature type="transmembrane region" description="Helical" evidence="8">
    <location>
        <begin position="21"/>
        <end position="43"/>
    </location>
</feature>
<reference evidence="12" key="1">
    <citation type="journal article" date="2015" name="MBio">
        <title>Genome-Resolved Metagenomic Analysis Reveals Roles for Candidate Phyla and Other Microbial Community Members in Biogeochemical Transformations in Oil Reservoirs.</title>
        <authorList>
            <person name="Hu P."/>
            <person name="Tom L."/>
            <person name="Singh A."/>
            <person name="Thomas B.C."/>
            <person name="Baker B.J."/>
            <person name="Piceno Y.M."/>
            <person name="Andersen G.L."/>
            <person name="Banfield J.F."/>
        </authorList>
    </citation>
    <scope>NUCLEOTIDE SEQUENCE [LARGE SCALE GENOMIC DNA]</scope>
</reference>
<dbReference type="SMART" id="SM00382">
    <property type="entry name" value="AAA"/>
    <property type="match status" value="1"/>
</dbReference>
<dbReference type="SUPFAM" id="SSF90123">
    <property type="entry name" value="ABC transporter transmembrane region"/>
    <property type="match status" value="1"/>
</dbReference>
<name>A0A101HI88_9BACT</name>
<comment type="caution">
    <text evidence="11">The sequence shown here is derived from an EMBL/GenBank/DDBJ whole genome shotgun (WGS) entry which is preliminary data.</text>
</comment>
<dbReference type="InterPro" id="IPR017871">
    <property type="entry name" value="ABC_transporter-like_CS"/>
</dbReference>
<evidence type="ECO:0000256" key="6">
    <source>
        <dbReference type="ARBA" id="ARBA00022989"/>
    </source>
</evidence>
<dbReference type="InterPro" id="IPR027417">
    <property type="entry name" value="P-loop_NTPase"/>
</dbReference>
<feature type="transmembrane region" description="Helical" evidence="8">
    <location>
        <begin position="274"/>
        <end position="293"/>
    </location>
</feature>
<feature type="domain" description="ABC transmembrane type-1" evidence="10">
    <location>
        <begin position="25"/>
        <end position="307"/>
    </location>
</feature>
<dbReference type="EMBL" id="LGGO01000042">
    <property type="protein sequence ID" value="KUK77342.1"/>
    <property type="molecule type" value="Genomic_DNA"/>
</dbReference>
<feature type="transmembrane region" description="Helical" evidence="8">
    <location>
        <begin position="164"/>
        <end position="183"/>
    </location>
</feature>
<dbReference type="PANTHER" id="PTHR43394">
    <property type="entry name" value="ATP-DEPENDENT PERMEASE MDL1, MITOCHONDRIAL"/>
    <property type="match status" value="1"/>
</dbReference>
<proteinExistence type="predicted"/>
<dbReference type="PROSITE" id="PS50893">
    <property type="entry name" value="ABC_TRANSPORTER_2"/>
    <property type="match status" value="1"/>
</dbReference>
<dbReference type="Gene3D" id="1.20.1560.10">
    <property type="entry name" value="ABC transporter type 1, transmembrane domain"/>
    <property type="match status" value="1"/>
</dbReference>
<feature type="transmembrane region" description="Helical" evidence="8">
    <location>
        <begin position="139"/>
        <end position="158"/>
    </location>
</feature>
<evidence type="ECO:0000313" key="12">
    <source>
        <dbReference type="Proteomes" id="UP000053904"/>
    </source>
</evidence>
<keyword evidence="6 8" id="KW-1133">Transmembrane helix</keyword>
<evidence type="ECO:0000259" key="10">
    <source>
        <dbReference type="PROSITE" id="PS50929"/>
    </source>
</evidence>
<dbReference type="InterPro" id="IPR011527">
    <property type="entry name" value="ABC1_TM_dom"/>
</dbReference>
<dbReference type="PANTHER" id="PTHR43394:SF1">
    <property type="entry name" value="ATP-BINDING CASSETTE SUB-FAMILY B MEMBER 10, MITOCHONDRIAL"/>
    <property type="match status" value="1"/>
</dbReference>
<accession>A0A101HI88</accession>
<dbReference type="Pfam" id="PF00664">
    <property type="entry name" value="ABC_membrane"/>
    <property type="match status" value="1"/>
</dbReference>
<protein>
    <submittedName>
        <fullName evidence="11">ABC transporter, transmembrane region:ABC transporter related</fullName>
    </submittedName>
</protein>
<dbReference type="FunFam" id="3.40.50.300:FF:000287">
    <property type="entry name" value="Multidrug ABC transporter ATP-binding protein"/>
    <property type="match status" value="1"/>
</dbReference>
<evidence type="ECO:0000313" key="11">
    <source>
        <dbReference type="EMBL" id="KUK77342.1"/>
    </source>
</evidence>
<evidence type="ECO:0000256" key="8">
    <source>
        <dbReference type="SAM" id="Phobius"/>
    </source>
</evidence>
<sequence length="585" mass="66427">MKKSSKSNILKTYFHYVLKRKWLYLIVMLSVLVIAFLDGYYPYLSGNIVDRLNISAFEDGGRLILTLLLVLFLRGVFEEILYYLEGLIDLTLLDREPRIDYVKKIQSLDFKFHSSKSTGSLISISSRINNSLNTLFNNLNIWGIIHLVDVSVSTFFLYKVSPLVALIFLSTITISVIVGYPLLKWNVRVRKRFVDEGDKIGGVISDNMIGFETVKAFGQEEYEIERLEKRFDKWQKEGMKYLITFRVFDSTIYIITLLSTALIIYLAYSRVIEGVWTTGMLVTVIGYATNMIWKSFNIVYKAKDFMKASVDLEKFVKVMDTEPSIAEKENAKDLGDIKKGISFKDVSFTYTESDDGEEKTYVLEDINFDIDLNQTVALVGKSGSGKTTLAKLLMRYYDVDNGSIEVNGIDVRDLKIKSLRKGIGLVPQDPVMFNESIKYNISYGNPDASIDRIKSAAKSAALDRFIDSLPKGYDTVVGERGIKLSGGQRQRLAIARVMLENPEIIIFDEATSQLDSENERAIQEAFKNLTEDKTTVVIAHRLSTIMHADMIVVFDEGKIVETGTHSDLMSKKGIYAMLWKLQTEN</sequence>
<keyword evidence="7 8" id="KW-0472">Membrane</keyword>
<dbReference type="GO" id="GO:0015421">
    <property type="term" value="F:ABC-type oligopeptide transporter activity"/>
    <property type="evidence" value="ECO:0007669"/>
    <property type="project" value="TreeGrafter"/>
</dbReference>
<dbReference type="PROSITE" id="PS50929">
    <property type="entry name" value="ABC_TM1F"/>
    <property type="match status" value="1"/>
</dbReference>
<feature type="transmembrane region" description="Helical" evidence="8">
    <location>
        <begin position="63"/>
        <end position="84"/>
    </location>
</feature>
<dbReference type="InterPro" id="IPR039421">
    <property type="entry name" value="Type_1_exporter"/>
</dbReference>
<dbReference type="AlphaFoldDB" id="A0A101HI88"/>
<evidence type="ECO:0000256" key="5">
    <source>
        <dbReference type="ARBA" id="ARBA00022840"/>
    </source>
</evidence>
<evidence type="ECO:0000256" key="7">
    <source>
        <dbReference type="ARBA" id="ARBA00023136"/>
    </source>
</evidence>
<evidence type="ECO:0000256" key="3">
    <source>
        <dbReference type="ARBA" id="ARBA00022692"/>
    </source>
</evidence>
<dbReference type="Pfam" id="PF00005">
    <property type="entry name" value="ABC_tran"/>
    <property type="match status" value="1"/>
</dbReference>
<gene>
    <name evidence="11" type="ORF">XD93_0388</name>
</gene>
<dbReference type="SUPFAM" id="SSF52540">
    <property type="entry name" value="P-loop containing nucleoside triphosphate hydrolases"/>
    <property type="match status" value="1"/>
</dbReference>
<dbReference type="InterPro" id="IPR036640">
    <property type="entry name" value="ABC1_TM_sf"/>
</dbReference>